<dbReference type="Proteomes" id="UP000076744">
    <property type="component" value="Unassembled WGS sequence"/>
</dbReference>
<dbReference type="InterPro" id="IPR036188">
    <property type="entry name" value="FAD/NAD-bd_sf"/>
</dbReference>
<dbReference type="OrthoDB" id="429143at2759"/>
<dbReference type="GeneID" id="30021171"/>
<dbReference type="AlphaFoldDB" id="A0A167VUU1"/>
<evidence type="ECO:0000313" key="3">
    <source>
        <dbReference type="EMBL" id="OAA63003.1"/>
    </source>
</evidence>
<evidence type="ECO:0000313" key="4">
    <source>
        <dbReference type="Proteomes" id="UP000076744"/>
    </source>
</evidence>
<evidence type="ECO:0000259" key="2">
    <source>
        <dbReference type="Pfam" id="PF01266"/>
    </source>
</evidence>
<accession>A0A167VUU1</accession>
<dbReference type="Gene3D" id="3.50.50.60">
    <property type="entry name" value="FAD/NAD(P)-binding domain"/>
    <property type="match status" value="1"/>
</dbReference>
<dbReference type="Pfam" id="PF01266">
    <property type="entry name" value="DAO"/>
    <property type="match status" value="1"/>
</dbReference>
<evidence type="ECO:0000256" key="1">
    <source>
        <dbReference type="SAM" id="MobiDB-lite"/>
    </source>
</evidence>
<reference evidence="3 4" key="1">
    <citation type="journal article" date="2016" name="Genome Biol. Evol.">
        <title>Divergent and convergent evolution of fungal pathogenicity.</title>
        <authorList>
            <person name="Shang Y."/>
            <person name="Xiao G."/>
            <person name="Zheng P."/>
            <person name="Cen K."/>
            <person name="Zhan S."/>
            <person name="Wang C."/>
        </authorList>
    </citation>
    <scope>NUCLEOTIDE SEQUENCE [LARGE SCALE GENOMIC DNA]</scope>
    <source>
        <strain evidence="3 4">ARSEF 2679</strain>
    </source>
</reference>
<dbReference type="RefSeq" id="XP_018704210.1">
    <property type="nucleotide sequence ID" value="XM_018848484.1"/>
</dbReference>
<name>A0A167VUU1_CORFA</name>
<proteinExistence type="predicted"/>
<dbReference type="STRING" id="1081104.A0A167VUU1"/>
<comment type="caution">
    <text evidence="3">The sequence shown here is derived from an EMBL/GenBank/DDBJ whole genome shotgun (WGS) entry which is preliminary data.</text>
</comment>
<protein>
    <submittedName>
        <fullName evidence="3">FAD dependent oxidoreductase</fullName>
    </submittedName>
</protein>
<sequence length="472" mass="52097">MTRIKMQEGQAELPTRESTHSYWHHDPSPALLGHRTTDKLPAEADVVVVGSGITGAFAARELVDGGRDVLMLEAREACWGATGRNGGHCHPLVFLSKPTIAQFELDNYFFLRDLVRAHDVPCDWRSVGAVCRLSTEAQARAAEESVRLLRRHHPALADKAVFVEDPAELRRLRVPGARAAVVHPNAASLWPYKLVAWVLETLLGRNEEAQRLRFNLQTDTPVMRLQRLEGGDGGGSWVLHTTRGQVVARQVLLATNGYTSRLLPEMTDLIRPTRGQVAAFRPPPPSGDAGPLEHTYIWSTPDDADDYLAQRDDGLLIIGGERSGDAATRSQTSRDDVVDPDISARLRRSLHGVLSLQPEELPPATYEWTGIMGYSRDGHPWVGAVPDALGGGEGLFISAGYTGHGMPAASRSGVAVARRMMGRGDVVGGLPREFEVSEERARQAERTTLPRTLEEEIRMNTFWIQEQREETW</sequence>
<dbReference type="PANTHER" id="PTHR13847:SF129">
    <property type="entry name" value="FAD DEPENDENT OXIDOREDUCTASE"/>
    <property type="match status" value="1"/>
</dbReference>
<dbReference type="InterPro" id="IPR006076">
    <property type="entry name" value="FAD-dep_OxRdtase"/>
</dbReference>
<dbReference type="PANTHER" id="PTHR13847">
    <property type="entry name" value="SARCOSINE DEHYDROGENASE-RELATED"/>
    <property type="match status" value="1"/>
</dbReference>
<dbReference type="EMBL" id="AZHB01000011">
    <property type="protein sequence ID" value="OAA63003.1"/>
    <property type="molecule type" value="Genomic_DNA"/>
</dbReference>
<feature type="domain" description="FAD dependent oxidoreductase" evidence="2">
    <location>
        <begin position="45"/>
        <end position="418"/>
    </location>
</feature>
<organism evidence="3 4">
    <name type="scientific">Cordyceps fumosorosea (strain ARSEF 2679)</name>
    <name type="common">Isaria fumosorosea</name>
    <dbReference type="NCBI Taxonomy" id="1081104"/>
    <lineage>
        <taxon>Eukaryota</taxon>
        <taxon>Fungi</taxon>
        <taxon>Dikarya</taxon>
        <taxon>Ascomycota</taxon>
        <taxon>Pezizomycotina</taxon>
        <taxon>Sordariomycetes</taxon>
        <taxon>Hypocreomycetidae</taxon>
        <taxon>Hypocreales</taxon>
        <taxon>Cordycipitaceae</taxon>
        <taxon>Cordyceps</taxon>
    </lineage>
</organism>
<dbReference type="Gene3D" id="3.30.9.10">
    <property type="entry name" value="D-Amino Acid Oxidase, subunit A, domain 2"/>
    <property type="match status" value="1"/>
</dbReference>
<dbReference type="SUPFAM" id="SSF51905">
    <property type="entry name" value="FAD/NAD(P)-binding domain"/>
    <property type="match status" value="1"/>
</dbReference>
<dbReference type="GO" id="GO:0005737">
    <property type="term" value="C:cytoplasm"/>
    <property type="evidence" value="ECO:0007669"/>
    <property type="project" value="TreeGrafter"/>
</dbReference>
<feature type="region of interest" description="Disordered" evidence="1">
    <location>
        <begin position="1"/>
        <end position="22"/>
    </location>
</feature>
<keyword evidence="4" id="KW-1185">Reference proteome</keyword>
<gene>
    <name evidence="3" type="ORF">ISF_04879</name>
</gene>